<dbReference type="InterPro" id="IPR001763">
    <property type="entry name" value="Rhodanese-like_dom"/>
</dbReference>
<accession>A0A401P4E9</accession>
<dbReference type="Proteomes" id="UP000288216">
    <property type="component" value="Unassembled WGS sequence"/>
</dbReference>
<name>A0A401P4E9_SCYTO</name>
<comment type="caution">
    <text evidence="2">The sequence shown here is derived from an EMBL/GenBank/DDBJ whole genome shotgun (WGS) entry which is preliminary data.</text>
</comment>
<dbReference type="STRING" id="75743.A0A401P4E9"/>
<dbReference type="EMBL" id="BFAA01003068">
    <property type="protein sequence ID" value="GCB67966.1"/>
    <property type="molecule type" value="Genomic_DNA"/>
</dbReference>
<dbReference type="OrthoDB" id="10261062at2759"/>
<sequence length="91" mass="10147">MSDLPLAKLEEKNAEFIKLLQNSINTSRKEAAADMIAFPVYVICKQGNDSQKAVKILQELLDNELCSLSVKDIQGGLMAWACKIDPTFPQY</sequence>
<protein>
    <recommendedName>
        <fullName evidence="1">Rhodanese domain-containing protein</fullName>
    </recommendedName>
</protein>
<reference evidence="2 3" key="1">
    <citation type="journal article" date="2018" name="Nat. Ecol. Evol.">
        <title>Shark genomes provide insights into elasmobranch evolution and the origin of vertebrates.</title>
        <authorList>
            <person name="Hara Y"/>
            <person name="Yamaguchi K"/>
            <person name="Onimaru K"/>
            <person name="Kadota M"/>
            <person name="Koyanagi M"/>
            <person name="Keeley SD"/>
            <person name="Tatsumi K"/>
            <person name="Tanaka K"/>
            <person name="Motone F"/>
            <person name="Kageyama Y"/>
            <person name="Nozu R"/>
            <person name="Adachi N"/>
            <person name="Nishimura O"/>
            <person name="Nakagawa R"/>
            <person name="Tanegashima C"/>
            <person name="Kiyatake I"/>
            <person name="Matsumoto R"/>
            <person name="Murakumo K"/>
            <person name="Nishida K"/>
            <person name="Terakita A"/>
            <person name="Kuratani S"/>
            <person name="Sato K"/>
            <person name="Hyodo S Kuraku.S."/>
        </authorList>
    </citation>
    <scope>NUCLEOTIDE SEQUENCE [LARGE SCALE GENOMIC DNA]</scope>
</reference>
<evidence type="ECO:0000259" key="1">
    <source>
        <dbReference type="PROSITE" id="PS50206"/>
    </source>
</evidence>
<keyword evidence="3" id="KW-1185">Reference proteome</keyword>
<dbReference type="AlphaFoldDB" id="A0A401P4E9"/>
<dbReference type="InterPro" id="IPR036873">
    <property type="entry name" value="Rhodanese-like_dom_sf"/>
</dbReference>
<dbReference type="SUPFAM" id="SSF52821">
    <property type="entry name" value="Rhodanese/Cell cycle control phosphatase"/>
    <property type="match status" value="1"/>
</dbReference>
<proteinExistence type="predicted"/>
<dbReference type="PROSITE" id="PS50206">
    <property type="entry name" value="RHODANESE_3"/>
    <property type="match status" value="1"/>
</dbReference>
<organism evidence="2 3">
    <name type="scientific">Scyliorhinus torazame</name>
    <name type="common">Cloudy catshark</name>
    <name type="synonym">Catulus torazame</name>
    <dbReference type="NCBI Taxonomy" id="75743"/>
    <lineage>
        <taxon>Eukaryota</taxon>
        <taxon>Metazoa</taxon>
        <taxon>Chordata</taxon>
        <taxon>Craniata</taxon>
        <taxon>Vertebrata</taxon>
        <taxon>Chondrichthyes</taxon>
        <taxon>Elasmobranchii</taxon>
        <taxon>Galeomorphii</taxon>
        <taxon>Galeoidea</taxon>
        <taxon>Carcharhiniformes</taxon>
        <taxon>Scyliorhinidae</taxon>
        <taxon>Scyliorhinus</taxon>
    </lineage>
</organism>
<evidence type="ECO:0000313" key="3">
    <source>
        <dbReference type="Proteomes" id="UP000288216"/>
    </source>
</evidence>
<feature type="domain" description="Rhodanese" evidence="1">
    <location>
        <begin position="39"/>
        <end position="89"/>
    </location>
</feature>
<gene>
    <name evidence="2" type="ORF">scyTo_0008154</name>
</gene>
<evidence type="ECO:0000313" key="2">
    <source>
        <dbReference type="EMBL" id="GCB67966.1"/>
    </source>
</evidence>
<dbReference type="Gene3D" id="3.40.250.10">
    <property type="entry name" value="Rhodanese-like domain"/>
    <property type="match status" value="1"/>
</dbReference>